<accession>A0A497YKA3</accession>
<dbReference type="RefSeq" id="WP_158290789.1">
    <property type="nucleotide sequence ID" value="NZ_QBEW01000024.1"/>
</dbReference>
<reference evidence="1 2" key="1">
    <citation type="submission" date="2018-10" db="EMBL/GenBank/DDBJ databases">
        <title>Genomic Encyclopedia of Type Strains, Phase IV (KMG-IV): sequencing the most valuable type-strain genomes for metagenomic binning, comparative biology and taxonomic classification.</title>
        <authorList>
            <person name="Goeker M."/>
        </authorList>
    </citation>
    <scope>NUCLEOTIDE SEQUENCE [LARGE SCALE GENOMIC DNA]</scope>
    <source>
        <strain evidence="1 2">DSM 20549</strain>
    </source>
</reference>
<dbReference type="EMBL" id="RCCP01000001">
    <property type="protein sequence ID" value="RLJ90625.1"/>
    <property type="molecule type" value="Genomic_DNA"/>
</dbReference>
<organism evidence="1 2">
    <name type="scientific">Planococcus citreus</name>
    <dbReference type="NCBI Taxonomy" id="1373"/>
    <lineage>
        <taxon>Bacteria</taxon>
        <taxon>Bacillati</taxon>
        <taxon>Bacillota</taxon>
        <taxon>Bacilli</taxon>
        <taxon>Bacillales</taxon>
        <taxon>Caryophanaceae</taxon>
        <taxon>Planococcus</taxon>
    </lineage>
</organism>
<keyword evidence="2" id="KW-1185">Reference proteome</keyword>
<dbReference type="Proteomes" id="UP000280791">
    <property type="component" value="Unassembled WGS sequence"/>
</dbReference>
<evidence type="ECO:0000313" key="2">
    <source>
        <dbReference type="Proteomes" id="UP000280791"/>
    </source>
</evidence>
<protein>
    <submittedName>
        <fullName evidence="1">Uncharacterized protein</fullName>
    </submittedName>
</protein>
<name>A0A497YKA3_9BACL</name>
<proteinExistence type="predicted"/>
<sequence length="56" mass="6538">MTAIVKEEMTMEIPNKTYLQTYKEHIDGYKQYKLEKLAPQWHVPVGRKALKVESGS</sequence>
<gene>
    <name evidence="1" type="ORF">DFR62_0770</name>
</gene>
<evidence type="ECO:0000313" key="1">
    <source>
        <dbReference type="EMBL" id="RLJ90625.1"/>
    </source>
</evidence>
<comment type="caution">
    <text evidence="1">The sequence shown here is derived from an EMBL/GenBank/DDBJ whole genome shotgun (WGS) entry which is preliminary data.</text>
</comment>
<dbReference type="AlphaFoldDB" id="A0A497YKA3"/>